<keyword evidence="3" id="KW-0378">Hydrolase</keyword>
<keyword evidence="3" id="KW-0255">Endonuclease</keyword>
<dbReference type="Pfam" id="PF03235">
    <property type="entry name" value="GmrSD_N"/>
    <property type="match status" value="1"/>
</dbReference>
<dbReference type="InterPro" id="IPR011089">
    <property type="entry name" value="GmrSD_C"/>
</dbReference>
<evidence type="ECO:0000259" key="1">
    <source>
        <dbReference type="Pfam" id="PF03235"/>
    </source>
</evidence>
<dbReference type="Proteomes" id="UP001387364">
    <property type="component" value="Chromosome"/>
</dbReference>
<sequence>MIDTKIAAKEILFKDLFGSKFAFKIPGYQRQYSWEKDQQNQLFEDIQEALTYKEESYFLGSVILQVISQKSDESGVYDVVDGQQRLTTLTILTAVMRDLVTDSRAKVTLQSKIYQEADPYEDKSETVRLRVRDRDFAFFKKYILEQDGTTLSIGETDLTESQERMIEAIELFRDKFYDNGLLKEEFLKKMIQFVLNKCMFVYVKTGTFTSAFRLFSILNDRGMPLTNADLLKSTNLGAINESERPHYQNLWESMEEELGREELEKLLGFIRLIFVKEKARKTIQEEYTEKVFDKHPEFKGQKFIEYLLRFANIYREKILNADIQTTDKEIAAKYYGLLTLMRDFIPFSDWIPVFISFYQKFSNDVEAYSFLKVLERKNVVSWVRGITPTARVIETVKMIQVIEQAEMVEQVYQADIFQTDLDQEAFAYNIHSNELYKKKYAKYLLLRLDMALSENINVKKSYTGVISVEHILPQKPSDNSDWKKGFTEEQRKIWTHRLGNLVLLSRKKNASANNREFKIKLEKYFSNGITDFELTKELKNYQQWTIEECQTRHQQLVDQLIQLYFV</sequence>
<accession>A0ABZ2N5B0</accession>
<evidence type="ECO:0000259" key="2">
    <source>
        <dbReference type="Pfam" id="PF07510"/>
    </source>
</evidence>
<dbReference type="RefSeq" id="WP_338751172.1">
    <property type="nucleotide sequence ID" value="NZ_CP147404.1"/>
</dbReference>
<keyword evidence="4" id="KW-1185">Reference proteome</keyword>
<evidence type="ECO:0000313" key="3">
    <source>
        <dbReference type="EMBL" id="WXB92555.1"/>
    </source>
</evidence>
<proteinExistence type="predicted"/>
<dbReference type="InterPro" id="IPR004919">
    <property type="entry name" value="GmrSD_N"/>
</dbReference>
<feature type="domain" description="GmrSD restriction endonucleases N-terminal" evidence="1">
    <location>
        <begin position="14"/>
        <end position="233"/>
    </location>
</feature>
<dbReference type="Pfam" id="PF07510">
    <property type="entry name" value="GmrSD_C"/>
    <property type="match status" value="1"/>
</dbReference>
<protein>
    <submittedName>
        <fullName evidence="3">DUF262 domain-containing HNH endonuclease family protein</fullName>
    </submittedName>
</protein>
<name>A0ABZ2N5B0_9BACI</name>
<dbReference type="GO" id="GO:0004519">
    <property type="term" value="F:endonuclease activity"/>
    <property type="evidence" value="ECO:0007669"/>
    <property type="project" value="UniProtKB-KW"/>
</dbReference>
<feature type="domain" description="GmrSD restriction endonucleases C-terminal" evidence="2">
    <location>
        <begin position="425"/>
        <end position="558"/>
    </location>
</feature>
<dbReference type="EMBL" id="CP147404">
    <property type="protein sequence ID" value="WXB92555.1"/>
    <property type="molecule type" value="Genomic_DNA"/>
</dbReference>
<evidence type="ECO:0000313" key="4">
    <source>
        <dbReference type="Proteomes" id="UP001387364"/>
    </source>
</evidence>
<organism evidence="3 4">
    <name type="scientific">Bacillus kandeliae</name>
    <dbReference type="NCBI Taxonomy" id="3129297"/>
    <lineage>
        <taxon>Bacteria</taxon>
        <taxon>Bacillati</taxon>
        <taxon>Bacillota</taxon>
        <taxon>Bacilli</taxon>
        <taxon>Bacillales</taxon>
        <taxon>Bacillaceae</taxon>
        <taxon>Bacillus</taxon>
    </lineage>
</organism>
<reference evidence="3 4" key="1">
    <citation type="submission" date="2024-02" db="EMBL/GenBank/DDBJ databases">
        <title>Seven novel Bacillus-like species.</title>
        <authorList>
            <person name="Liu G."/>
        </authorList>
    </citation>
    <scope>NUCLEOTIDE SEQUENCE [LARGE SCALE GENOMIC DNA]</scope>
    <source>
        <strain evidence="3 4">FJAT-52991</strain>
    </source>
</reference>
<gene>
    <name evidence="3" type="ORF">WDJ61_15185</name>
</gene>
<dbReference type="PANTHER" id="PTHR35149">
    <property type="entry name" value="SLL5132 PROTEIN"/>
    <property type="match status" value="1"/>
</dbReference>
<keyword evidence="3" id="KW-0540">Nuclease</keyword>
<dbReference type="PANTHER" id="PTHR35149:SF2">
    <property type="entry name" value="DUF262 DOMAIN-CONTAINING PROTEIN"/>
    <property type="match status" value="1"/>
</dbReference>